<feature type="compositionally biased region" description="Basic and acidic residues" evidence="7">
    <location>
        <begin position="68"/>
        <end position="80"/>
    </location>
</feature>
<dbReference type="Pfam" id="PF13837">
    <property type="entry name" value="Myb_DNA-bind_4"/>
    <property type="match status" value="1"/>
</dbReference>
<dbReference type="GO" id="GO:0006355">
    <property type="term" value="P:regulation of DNA-templated transcription"/>
    <property type="evidence" value="ECO:0007669"/>
    <property type="project" value="UniProtKB-ARBA"/>
</dbReference>
<comment type="subcellular location">
    <subcellularLocation>
        <location evidence="1">Nucleus</location>
    </subcellularLocation>
</comment>
<comment type="caution">
    <text evidence="9">The sequence shown here is derived from an EMBL/GenBank/DDBJ whole genome shotgun (WGS) entry which is preliminary data.</text>
</comment>
<dbReference type="Proteomes" id="UP001172457">
    <property type="component" value="Chromosome 2"/>
</dbReference>
<dbReference type="Gene3D" id="1.10.10.60">
    <property type="entry name" value="Homeodomain-like"/>
    <property type="match status" value="1"/>
</dbReference>
<evidence type="ECO:0000313" key="9">
    <source>
        <dbReference type="EMBL" id="KAJ9562517.1"/>
    </source>
</evidence>
<organism evidence="9 10">
    <name type="scientific">Centaurea solstitialis</name>
    <name type="common">yellow star-thistle</name>
    <dbReference type="NCBI Taxonomy" id="347529"/>
    <lineage>
        <taxon>Eukaryota</taxon>
        <taxon>Viridiplantae</taxon>
        <taxon>Streptophyta</taxon>
        <taxon>Embryophyta</taxon>
        <taxon>Tracheophyta</taxon>
        <taxon>Spermatophyta</taxon>
        <taxon>Magnoliopsida</taxon>
        <taxon>eudicotyledons</taxon>
        <taxon>Gunneridae</taxon>
        <taxon>Pentapetalae</taxon>
        <taxon>asterids</taxon>
        <taxon>campanulids</taxon>
        <taxon>Asterales</taxon>
        <taxon>Asteraceae</taxon>
        <taxon>Carduoideae</taxon>
        <taxon>Cardueae</taxon>
        <taxon>Centaureinae</taxon>
        <taxon>Centaurea</taxon>
    </lineage>
</organism>
<keyword evidence="4" id="KW-0238">DNA-binding</keyword>
<evidence type="ECO:0000256" key="1">
    <source>
        <dbReference type="ARBA" id="ARBA00004123"/>
    </source>
</evidence>
<dbReference type="FunFam" id="1.10.10.60:FF:000162">
    <property type="entry name" value="trihelix transcription factor GT-1"/>
    <property type="match status" value="1"/>
</dbReference>
<dbReference type="Pfam" id="PF26214">
    <property type="entry name" value="Ubiquitin_GT-1"/>
    <property type="match status" value="2"/>
</dbReference>
<feature type="compositionally biased region" description="Basic and acidic residues" evidence="7">
    <location>
        <begin position="1"/>
        <end position="19"/>
    </location>
</feature>
<keyword evidence="10" id="KW-1185">Reference proteome</keyword>
<protein>
    <recommendedName>
        <fullName evidence="8">Myb-like domain-containing protein</fullName>
    </recommendedName>
</protein>
<accession>A0AA38WIS9</accession>
<keyword evidence="6" id="KW-0539">Nucleus</keyword>
<dbReference type="GO" id="GO:0005634">
    <property type="term" value="C:nucleus"/>
    <property type="evidence" value="ECO:0007669"/>
    <property type="project" value="UniProtKB-SubCell"/>
</dbReference>
<dbReference type="CDD" id="cd12203">
    <property type="entry name" value="GT1"/>
    <property type="match status" value="1"/>
</dbReference>
<dbReference type="GO" id="GO:0003677">
    <property type="term" value="F:DNA binding"/>
    <property type="evidence" value="ECO:0007669"/>
    <property type="project" value="UniProtKB-KW"/>
</dbReference>
<gene>
    <name evidence="9" type="ORF">OSB04_007677</name>
</gene>
<dbReference type="InterPro" id="IPR058943">
    <property type="entry name" value="GT-1/4_C"/>
</dbReference>
<evidence type="ECO:0000256" key="6">
    <source>
        <dbReference type="ARBA" id="ARBA00023242"/>
    </source>
</evidence>
<dbReference type="InterPro" id="IPR044822">
    <property type="entry name" value="Myb_DNA-bind_4"/>
</dbReference>
<dbReference type="InterPro" id="IPR001005">
    <property type="entry name" value="SANT/Myb"/>
</dbReference>
<keyword evidence="2" id="KW-0597">Phosphoprotein</keyword>
<evidence type="ECO:0000256" key="7">
    <source>
        <dbReference type="SAM" id="MobiDB-lite"/>
    </source>
</evidence>
<dbReference type="PROSITE" id="PS50090">
    <property type="entry name" value="MYB_LIKE"/>
    <property type="match status" value="1"/>
</dbReference>
<feature type="region of interest" description="Disordered" evidence="7">
    <location>
        <begin position="1"/>
        <end position="80"/>
    </location>
</feature>
<keyword evidence="5" id="KW-0804">Transcription</keyword>
<evidence type="ECO:0000256" key="3">
    <source>
        <dbReference type="ARBA" id="ARBA00023015"/>
    </source>
</evidence>
<evidence type="ECO:0000256" key="5">
    <source>
        <dbReference type="ARBA" id="ARBA00023163"/>
    </source>
</evidence>
<dbReference type="SMART" id="SM00717">
    <property type="entry name" value="SANT"/>
    <property type="match status" value="1"/>
</dbReference>
<dbReference type="PANTHER" id="PTHR21654:SF112">
    <property type="entry name" value="HOMEODOMAIN-LIKE SUPERFAMILY PROTEIN-RELATED"/>
    <property type="match status" value="1"/>
</dbReference>
<dbReference type="AlphaFoldDB" id="A0AA38WIS9"/>
<evidence type="ECO:0000256" key="2">
    <source>
        <dbReference type="ARBA" id="ARBA00022553"/>
    </source>
</evidence>
<feature type="domain" description="Myb-like" evidence="8">
    <location>
        <begin position="75"/>
        <end position="139"/>
    </location>
</feature>
<dbReference type="PANTHER" id="PTHR21654">
    <property type="entry name" value="FI21293P1"/>
    <property type="match status" value="1"/>
</dbReference>
<evidence type="ECO:0000259" key="8">
    <source>
        <dbReference type="PROSITE" id="PS50090"/>
    </source>
</evidence>
<dbReference type="EMBL" id="JARYMX010000002">
    <property type="protein sequence ID" value="KAJ9562517.1"/>
    <property type="molecule type" value="Genomic_DNA"/>
</dbReference>
<keyword evidence="3" id="KW-0805">Transcription regulation</keyword>
<reference evidence="9" key="1">
    <citation type="submission" date="2023-03" db="EMBL/GenBank/DDBJ databases">
        <title>Chromosome-scale reference genome and RAD-based genetic map of yellow starthistle (Centaurea solstitialis) reveal putative structural variation and QTLs associated with invader traits.</title>
        <authorList>
            <person name="Reatini B."/>
            <person name="Cang F.A."/>
            <person name="Jiang Q."/>
            <person name="Mckibben M.T.W."/>
            <person name="Barker M.S."/>
            <person name="Rieseberg L.H."/>
            <person name="Dlugosch K.M."/>
        </authorList>
    </citation>
    <scope>NUCLEOTIDE SEQUENCE</scope>
    <source>
        <strain evidence="9">CAN-66</strain>
        <tissue evidence="9">Leaf</tissue>
    </source>
</reference>
<evidence type="ECO:0000313" key="10">
    <source>
        <dbReference type="Proteomes" id="UP001172457"/>
    </source>
</evidence>
<name>A0AA38WIS9_9ASTR</name>
<evidence type="ECO:0000256" key="4">
    <source>
        <dbReference type="ARBA" id="ARBA00023125"/>
    </source>
</evidence>
<sequence>MYLSSDKPRSIDFYKEATADRAMLIEPEQPPPHNHHHHQQQPPPPPPQQQQQQQLMIMADNNNNTSSGDDHELRAPKKRAETWVQEETRILIGLRREVDRFFNTSKSNKHLWEQISSKMRDKGFDRSPTMCTDKWRNLLKEFKKVKHKNGKGGGGGGSGGGGGGGATKMLYYKDLEELIRDRAKNGTYKAASSPTSSKLDSFIQFSDKGLEDGSIPFGPMEANGRSTVNLERPLDNDGDPLAITTAEAVAANGVPPWNWRETPEMAKVLACLYVGGEGQSSYGRIITVKWGEYTRRIGIDGSTKAIKEAIKSAFGIRSKRAFWLEDEDGVIRALDRSMPVGTYNLHLDEGVSIKICHYDESERIVVRTEDKTFYTEEHLHEFLTQRGLSGLREINGYRSFNNVDDLRLGAVYQEVRLMGD</sequence>
<proteinExistence type="predicted"/>